<dbReference type="AlphaFoldDB" id="A0A8K0AJY6"/>
<keyword evidence="11" id="KW-1185">Reference proteome</keyword>
<evidence type="ECO:0000256" key="3">
    <source>
        <dbReference type="ARBA" id="ARBA00022927"/>
    </source>
</evidence>
<evidence type="ECO:0000313" key="11">
    <source>
        <dbReference type="Proteomes" id="UP000799049"/>
    </source>
</evidence>
<organism evidence="10 11">
    <name type="scientific">Andalucia godoyi</name>
    <name type="common">Flagellate</name>
    <dbReference type="NCBI Taxonomy" id="505711"/>
    <lineage>
        <taxon>Eukaryota</taxon>
        <taxon>Discoba</taxon>
        <taxon>Jakobida</taxon>
        <taxon>Andalucina</taxon>
        <taxon>Andaluciidae</taxon>
        <taxon>Andalucia</taxon>
    </lineage>
</organism>
<reference evidence="10" key="1">
    <citation type="submission" date="2019-09" db="EMBL/GenBank/DDBJ databases">
        <title>The Mitochondrial Proteome of the Jakobid, Andalucia godoyi, a Protist With the Most Gene-Rich and Bacteria-Like Mitochondrial Genome.</title>
        <authorList>
            <person name="Gray M.W."/>
            <person name="Burger G."/>
            <person name="Derelle R."/>
            <person name="Klimes V."/>
            <person name="Leger M."/>
            <person name="Sarrasin M."/>
            <person name="Vlcek C."/>
            <person name="Roger A.J."/>
            <person name="Elias M."/>
            <person name="Lang B.F."/>
        </authorList>
    </citation>
    <scope>NUCLEOTIDE SEQUENCE</scope>
    <source>
        <strain evidence="10">And28</strain>
    </source>
</reference>
<feature type="compositionally biased region" description="Low complexity" evidence="9">
    <location>
        <begin position="24"/>
        <end position="56"/>
    </location>
</feature>
<keyword evidence="3" id="KW-0653">Protein transport</keyword>
<proteinExistence type="predicted"/>
<protein>
    <submittedName>
        <fullName evidence="10">Mitochondrial disulfide relay subunit Mia40</fullName>
    </submittedName>
</protein>
<accession>A0A8K0AJY6</accession>
<dbReference type="EMBL" id="VRVR01000028">
    <property type="protein sequence ID" value="KAF0852581.1"/>
    <property type="molecule type" value="Genomic_DNA"/>
</dbReference>
<keyword evidence="6" id="KW-0496">Mitochondrion</keyword>
<dbReference type="GO" id="GO:0015035">
    <property type="term" value="F:protein-disulfide reductase activity"/>
    <property type="evidence" value="ECO:0007669"/>
    <property type="project" value="InterPro"/>
</dbReference>
<keyword evidence="8" id="KW-0676">Redox-active center</keyword>
<dbReference type="InterPro" id="IPR039289">
    <property type="entry name" value="CHCHD4"/>
</dbReference>
<evidence type="ECO:0000256" key="6">
    <source>
        <dbReference type="ARBA" id="ARBA00023128"/>
    </source>
</evidence>
<dbReference type="PROSITE" id="PS51808">
    <property type="entry name" value="CHCH"/>
    <property type="match status" value="1"/>
</dbReference>
<dbReference type="PANTHER" id="PTHR21622">
    <property type="entry name" value="COILED-COIL-HELIX-COILED-COIL-HELIX DOMAIN CONTAINING 4"/>
    <property type="match status" value="1"/>
</dbReference>
<dbReference type="OrthoDB" id="7481291at2759"/>
<dbReference type="GO" id="GO:0005758">
    <property type="term" value="C:mitochondrial intermembrane space"/>
    <property type="evidence" value="ECO:0007669"/>
    <property type="project" value="TreeGrafter"/>
</dbReference>
<evidence type="ECO:0000256" key="1">
    <source>
        <dbReference type="ARBA" id="ARBA00004173"/>
    </source>
</evidence>
<evidence type="ECO:0000256" key="8">
    <source>
        <dbReference type="ARBA" id="ARBA00023284"/>
    </source>
</evidence>
<keyword evidence="2" id="KW-0813">Transport</keyword>
<evidence type="ECO:0000256" key="2">
    <source>
        <dbReference type="ARBA" id="ARBA00022448"/>
    </source>
</evidence>
<evidence type="ECO:0000256" key="7">
    <source>
        <dbReference type="ARBA" id="ARBA00023157"/>
    </source>
</evidence>
<keyword evidence="7" id="KW-1015">Disulfide bond</keyword>
<dbReference type="Proteomes" id="UP000799049">
    <property type="component" value="Unassembled WGS sequence"/>
</dbReference>
<comment type="caution">
    <text evidence="10">The sequence shown here is derived from an EMBL/GenBank/DDBJ whole genome shotgun (WGS) entry which is preliminary data.</text>
</comment>
<evidence type="ECO:0000256" key="4">
    <source>
        <dbReference type="ARBA" id="ARBA00023002"/>
    </source>
</evidence>
<sequence length="136" mass="14023">MTVDSKTDSAAHAATTPSPYTFLASNSETEASSDAAATPSAASASASSIESSDASTVPVATAGEEDVEECPCVTRLREGVCGDAFSAAYDCYTRSTAEEKGSDCVEFFRKLSQCAQENPGSFDLGSEDAEEAFSQS</sequence>
<name>A0A8K0AJY6_ANDGO</name>
<evidence type="ECO:0000256" key="5">
    <source>
        <dbReference type="ARBA" id="ARBA00023010"/>
    </source>
</evidence>
<dbReference type="PANTHER" id="PTHR21622:SF0">
    <property type="entry name" value="COILED-COIL-HELIX-COILED-COIL-HELIX DOMAIN CONTAINING 4"/>
    <property type="match status" value="1"/>
</dbReference>
<evidence type="ECO:0000313" key="10">
    <source>
        <dbReference type="EMBL" id="KAF0852581.1"/>
    </source>
</evidence>
<keyword evidence="5" id="KW-0811">Translocation</keyword>
<dbReference type="GO" id="GO:0045041">
    <property type="term" value="P:protein import into mitochondrial intermembrane space"/>
    <property type="evidence" value="ECO:0007669"/>
    <property type="project" value="InterPro"/>
</dbReference>
<feature type="region of interest" description="Disordered" evidence="9">
    <location>
        <begin position="1"/>
        <end position="68"/>
    </location>
</feature>
<dbReference type="Gene3D" id="1.10.287.2900">
    <property type="match status" value="1"/>
</dbReference>
<evidence type="ECO:0000256" key="9">
    <source>
        <dbReference type="SAM" id="MobiDB-lite"/>
    </source>
</evidence>
<comment type="subcellular location">
    <subcellularLocation>
        <location evidence="1">Mitochondrion</location>
    </subcellularLocation>
</comment>
<keyword evidence="4" id="KW-0560">Oxidoreductase</keyword>
<gene>
    <name evidence="10" type="ORF">ANDGO_01473</name>
</gene>